<dbReference type="PANTHER" id="PTHR37692:SF1">
    <property type="entry name" value="DUF420 DOMAIN-CONTAINING PROTEIN"/>
    <property type="match status" value="1"/>
</dbReference>
<keyword evidence="1" id="KW-1133">Transmembrane helix</keyword>
<feature type="transmembrane region" description="Helical" evidence="1">
    <location>
        <begin position="122"/>
        <end position="141"/>
    </location>
</feature>
<name>A0A2U3L8J5_9BACT</name>
<feature type="transmembrane region" description="Helical" evidence="1">
    <location>
        <begin position="6"/>
        <end position="25"/>
    </location>
</feature>
<accession>A0A2U3L8J5</accession>
<feature type="transmembrane region" description="Helical" evidence="1">
    <location>
        <begin position="37"/>
        <end position="60"/>
    </location>
</feature>
<feature type="transmembrane region" description="Helical" evidence="1">
    <location>
        <begin position="80"/>
        <end position="101"/>
    </location>
</feature>
<evidence type="ECO:0000313" key="3">
    <source>
        <dbReference type="Proteomes" id="UP000238701"/>
    </source>
</evidence>
<keyword evidence="1" id="KW-0472">Membrane</keyword>
<dbReference type="EMBL" id="OMOD01000180">
    <property type="protein sequence ID" value="SPF48241.1"/>
    <property type="molecule type" value="Genomic_DNA"/>
</dbReference>
<dbReference type="InterPro" id="IPR007352">
    <property type="entry name" value="DUF420"/>
</dbReference>
<evidence type="ECO:0000256" key="1">
    <source>
        <dbReference type="SAM" id="Phobius"/>
    </source>
</evidence>
<proteinExistence type="predicted"/>
<dbReference type="PANTHER" id="PTHR37692">
    <property type="entry name" value="HYPOTHETICAL MEMBRANE SPANNING PROTEIN"/>
    <property type="match status" value="1"/>
</dbReference>
<organism evidence="2 3">
    <name type="scientific">Candidatus Sulfotelmatobacter kueseliae</name>
    <dbReference type="NCBI Taxonomy" id="2042962"/>
    <lineage>
        <taxon>Bacteria</taxon>
        <taxon>Pseudomonadati</taxon>
        <taxon>Acidobacteriota</taxon>
        <taxon>Terriglobia</taxon>
        <taxon>Terriglobales</taxon>
        <taxon>Candidatus Korobacteraceae</taxon>
        <taxon>Candidatus Sulfotelmatobacter</taxon>
    </lineage>
</organism>
<dbReference type="Pfam" id="PF04238">
    <property type="entry name" value="DUF420"/>
    <property type="match status" value="1"/>
</dbReference>
<protein>
    <submittedName>
        <fullName evidence="2">Uncharacterized membrane protein YozB</fullName>
    </submittedName>
</protein>
<dbReference type="AlphaFoldDB" id="A0A2U3L8J5"/>
<dbReference type="Proteomes" id="UP000238701">
    <property type="component" value="Unassembled WGS sequence"/>
</dbReference>
<reference evidence="3" key="1">
    <citation type="submission" date="2018-02" db="EMBL/GenBank/DDBJ databases">
        <authorList>
            <person name="Hausmann B."/>
        </authorList>
    </citation>
    <scope>NUCLEOTIDE SEQUENCE [LARGE SCALE GENOMIC DNA]</scope>
    <source>
        <strain evidence="3">Peat soil MAG SbA1</strain>
    </source>
</reference>
<evidence type="ECO:0000313" key="2">
    <source>
        <dbReference type="EMBL" id="SPF48241.1"/>
    </source>
</evidence>
<sequence>MIPEQYAFFPALNATLNGTSAVLLLTGRALIARGRIAAHRACMIAAVIASALFLGCYLFFHFKVGNILFLGQGWSRPVYFTILISHVTLAILIVPLAIVTLRRGLKARYDKHRAIARWTWPLWMYVSVTGVIVYFMLYQWFAHS</sequence>
<keyword evidence="1" id="KW-0812">Transmembrane</keyword>
<gene>
    <name evidence="2" type="ORF">SBA1_820043</name>
</gene>